<proteinExistence type="predicted"/>
<protein>
    <recommendedName>
        <fullName evidence="2">ZP domain-containing protein</fullName>
    </recommendedName>
</protein>
<feature type="chain" id="PRO_5007542558" description="ZP domain-containing protein" evidence="1">
    <location>
        <begin position="25"/>
        <end position="388"/>
    </location>
</feature>
<feature type="signal peptide" evidence="1">
    <location>
        <begin position="1"/>
        <end position="24"/>
    </location>
</feature>
<dbReference type="InterPro" id="IPR001507">
    <property type="entry name" value="ZP_dom"/>
</dbReference>
<sequence length="388" mass="43368">MELCRRRRCALGAWAWLILCVVSANRRVGAEVQYDVTCSSKQLKVAVFVNNSESIVYLEKLKGYPSCQPELSPGKAVFRLPLDNIYTCGTTRMHNKITGQRIFYHRVMIETPGEETEVILAKCVLPGGFNQTSTSGSRSRRQSLPFDLIEPEHLNITEYIEARAPVPYLDVAIRQNGRVLDTTLNVQPGTPLEMLVFLDPKSRDTYGILTSYLKVTDSSSNQEEIIVMNGCSIDPYIFGNFETLDGGDTLSAKFRAFKFPESNYVLFVGTVNICIKECKGVPCGNDQYGYGRRKRSIPPQLPNDPNKVFEVELTTFLKVEYRDELFTLKKGSISGEFDTRHANQLPLKQAATIDGDPSFLLETSAAPNLQAQLSSVLLVVAMVARRVL</sequence>
<dbReference type="InterPro" id="IPR052774">
    <property type="entry name" value="Celegans_DevNeuronal_Protein"/>
</dbReference>
<evidence type="ECO:0000259" key="2">
    <source>
        <dbReference type="PROSITE" id="PS51034"/>
    </source>
</evidence>
<feature type="domain" description="ZP" evidence="2">
    <location>
        <begin position="37"/>
        <end position="290"/>
    </location>
</feature>
<dbReference type="PANTHER" id="PTHR47327">
    <property type="entry name" value="FI18240P1-RELATED"/>
    <property type="match status" value="1"/>
</dbReference>
<dbReference type="SMART" id="SM00241">
    <property type="entry name" value="ZP"/>
    <property type="match status" value="1"/>
</dbReference>
<dbReference type="PROSITE" id="PS51034">
    <property type="entry name" value="ZP_2"/>
    <property type="match status" value="1"/>
</dbReference>
<dbReference type="AlphaFoldDB" id="A0A147BH76"/>
<name>A0A147BH76_IXORI</name>
<organism evidence="3">
    <name type="scientific">Ixodes ricinus</name>
    <name type="common">Common tick</name>
    <name type="synonym">Acarus ricinus</name>
    <dbReference type="NCBI Taxonomy" id="34613"/>
    <lineage>
        <taxon>Eukaryota</taxon>
        <taxon>Metazoa</taxon>
        <taxon>Ecdysozoa</taxon>
        <taxon>Arthropoda</taxon>
        <taxon>Chelicerata</taxon>
        <taxon>Arachnida</taxon>
        <taxon>Acari</taxon>
        <taxon>Parasitiformes</taxon>
        <taxon>Ixodida</taxon>
        <taxon>Ixodoidea</taxon>
        <taxon>Ixodidae</taxon>
        <taxon>Ixodinae</taxon>
        <taxon>Ixodes</taxon>
    </lineage>
</organism>
<evidence type="ECO:0000313" key="3">
    <source>
        <dbReference type="EMBL" id="JAR90111.1"/>
    </source>
</evidence>
<evidence type="ECO:0000256" key="1">
    <source>
        <dbReference type="SAM" id="SignalP"/>
    </source>
</evidence>
<dbReference type="EMBL" id="GEGO01005293">
    <property type="protein sequence ID" value="JAR90111.1"/>
    <property type="molecule type" value="Transcribed_RNA"/>
</dbReference>
<dbReference type="GO" id="GO:0009653">
    <property type="term" value="P:anatomical structure morphogenesis"/>
    <property type="evidence" value="ECO:0007669"/>
    <property type="project" value="TreeGrafter"/>
</dbReference>
<keyword evidence="1" id="KW-0732">Signal</keyword>
<reference evidence="3" key="1">
    <citation type="journal article" date="2018" name="PLoS Negl. Trop. Dis.">
        <title>Sialome diversity of ticks revealed by RNAseq of single tick salivary glands.</title>
        <authorList>
            <person name="Perner J."/>
            <person name="Kropackova S."/>
            <person name="Kopacek P."/>
            <person name="Ribeiro J.M."/>
        </authorList>
    </citation>
    <scope>NUCLEOTIDE SEQUENCE</scope>
    <source>
        <strain evidence="3">Siblings of single egg batch collected in Ceske Budejovice</strain>
        <tissue evidence="3">Salivary glands</tissue>
    </source>
</reference>
<dbReference type="PANTHER" id="PTHR47327:SF7">
    <property type="entry name" value="GH08941P"/>
    <property type="match status" value="1"/>
</dbReference>
<accession>A0A147BH76</accession>